<dbReference type="EMBL" id="LJUO01000062">
    <property type="protein sequence ID" value="KPK71433.1"/>
    <property type="molecule type" value="Genomic_DNA"/>
</dbReference>
<reference evidence="1 2" key="1">
    <citation type="journal article" date="2015" name="Microbiome">
        <title>Genomic resolution of linkages in carbon, nitrogen, and sulfur cycling among widespread estuary sediment bacteria.</title>
        <authorList>
            <person name="Baker B.J."/>
            <person name="Lazar C.S."/>
            <person name="Teske A.P."/>
            <person name="Dick G.J."/>
        </authorList>
    </citation>
    <scope>NUCLEOTIDE SEQUENCE [LARGE SCALE GENOMIC DNA]</scope>
    <source>
        <strain evidence="1">SM23_60</strain>
    </source>
</reference>
<dbReference type="InterPro" id="IPR036583">
    <property type="entry name" value="23S_rRNA_IVS_sf"/>
</dbReference>
<sequence>MKLFDDFVNEALPLLRKKLAGRELARQQVRSIDSICANMEEGYGRKAGKELKHFFRMSRGSAYESKGRYRRCKGFLPAKTITKRLEQLDEVQAMLHSLISKLRD</sequence>
<gene>
    <name evidence="1" type="ORF">AMJ87_07195</name>
</gene>
<comment type="caution">
    <text evidence="1">The sequence shown here is derived from an EMBL/GenBank/DDBJ whole genome shotgun (WGS) entry which is preliminary data.</text>
</comment>
<dbReference type="Proteomes" id="UP000051096">
    <property type="component" value="Unassembled WGS sequence"/>
</dbReference>
<protein>
    <recommendedName>
        <fullName evidence="3">Four helix bundle protein</fullName>
    </recommendedName>
</protein>
<accession>A0A0S8GF83</accession>
<evidence type="ECO:0000313" key="1">
    <source>
        <dbReference type="EMBL" id="KPK71433.1"/>
    </source>
</evidence>
<proteinExistence type="predicted"/>
<dbReference type="Gene3D" id="1.20.1440.60">
    <property type="entry name" value="23S rRNA-intervening sequence"/>
    <property type="match status" value="1"/>
</dbReference>
<dbReference type="InterPro" id="IPR012657">
    <property type="entry name" value="23S_rRNA-intervening_sequence"/>
</dbReference>
<dbReference type="AlphaFoldDB" id="A0A0S8GF83"/>
<evidence type="ECO:0008006" key="3">
    <source>
        <dbReference type="Google" id="ProtNLM"/>
    </source>
</evidence>
<dbReference type="Pfam" id="PF05635">
    <property type="entry name" value="23S_rRNA_IVP"/>
    <property type="match status" value="1"/>
</dbReference>
<evidence type="ECO:0000313" key="2">
    <source>
        <dbReference type="Proteomes" id="UP000051096"/>
    </source>
</evidence>
<dbReference type="NCBIfam" id="TIGR02436">
    <property type="entry name" value="four helix bundle protein"/>
    <property type="match status" value="1"/>
</dbReference>
<dbReference type="SUPFAM" id="SSF158446">
    <property type="entry name" value="IVS-encoded protein-like"/>
    <property type="match status" value="1"/>
</dbReference>
<organism evidence="1 2">
    <name type="scientific">candidate division WOR_3 bacterium SM23_60</name>
    <dbReference type="NCBI Taxonomy" id="1703780"/>
    <lineage>
        <taxon>Bacteria</taxon>
        <taxon>Bacteria division WOR-3</taxon>
    </lineage>
</organism>
<name>A0A0S8GF83_UNCW3</name>